<organism evidence="2 3">
    <name type="scientific">Sinomonas humi</name>
    <dbReference type="NCBI Taxonomy" id="1338436"/>
    <lineage>
        <taxon>Bacteria</taxon>
        <taxon>Bacillati</taxon>
        <taxon>Actinomycetota</taxon>
        <taxon>Actinomycetes</taxon>
        <taxon>Micrococcales</taxon>
        <taxon>Micrococcaceae</taxon>
        <taxon>Sinomonas</taxon>
    </lineage>
</organism>
<feature type="domain" description="HTH marR-type" evidence="1">
    <location>
        <begin position="13"/>
        <end position="147"/>
    </location>
</feature>
<accession>A0A0B2AQE4</accession>
<dbReference type="Pfam" id="PF01047">
    <property type="entry name" value="MarR"/>
    <property type="match status" value="1"/>
</dbReference>
<dbReference type="InterPro" id="IPR000835">
    <property type="entry name" value="HTH_MarR-typ"/>
</dbReference>
<dbReference type="EMBL" id="JTDL01000082">
    <property type="protein sequence ID" value="KHL04209.1"/>
    <property type="molecule type" value="Genomic_DNA"/>
</dbReference>
<dbReference type="PROSITE" id="PS50995">
    <property type="entry name" value="HTH_MARR_2"/>
    <property type="match status" value="1"/>
</dbReference>
<evidence type="ECO:0000313" key="2">
    <source>
        <dbReference type="EMBL" id="KHL04209.1"/>
    </source>
</evidence>
<dbReference type="PANTHER" id="PTHR33164:SF94">
    <property type="entry name" value="TRANSCRIPTIONAL REGULATORY PROTEIN-RELATED"/>
    <property type="match status" value="1"/>
</dbReference>
<proteinExistence type="predicted"/>
<dbReference type="InterPro" id="IPR036390">
    <property type="entry name" value="WH_DNA-bd_sf"/>
</dbReference>
<dbReference type="RefSeq" id="WP_043121303.1">
    <property type="nucleotide sequence ID" value="NZ_JTDL01000082.1"/>
</dbReference>
<dbReference type="InterPro" id="IPR036388">
    <property type="entry name" value="WH-like_DNA-bd_sf"/>
</dbReference>
<dbReference type="OrthoDB" id="8966183at2"/>
<evidence type="ECO:0000313" key="3">
    <source>
        <dbReference type="Proteomes" id="UP000030982"/>
    </source>
</evidence>
<evidence type="ECO:0000259" key="1">
    <source>
        <dbReference type="PROSITE" id="PS50995"/>
    </source>
</evidence>
<reference evidence="2 3" key="1">
    <citation type="submission" date="2014-09" db="EMBL/GenBank/DDBJ databases">
        <title>Genome sequence of Sinomonas sp. MUSC 117.</title>
        <authorList>
            <person name="Lee L.-H."/>
        </authorList>
    </citation>
    <scope>NUCLEOTIDE SEQUENCE [LARGE SCALE GENOMIC DNA]</scope>
    <source>
        <strain evidence="2 3">MUSC 117</strain>
    </source>
</reference>
<protein>
    <recommendedName>
        <fullName evidence="1">HTH marR-type domain-containing protein</fullName>
    </recommendedName>
</protein>
<gene>
    <name evidence="2" type="ORF">LK10_06590</name>
</gene>
<dbReference type="Gene3D" id="1.10.10.10">
    <property type="entry name" value="Winged helix-like DNA-binding domain superfamily/Winged helix DNA-binding domain"/>
    <property type="match status" value="1"/>
</dbReference>
<dbReference type="InterPro" id="IPR039422">
    <property type="entry name" value="MarR/SlyA-like"/>
</dbReference>
<dbReference type="PANTHER" id="PTHR33164">
    <property type="entry name" value="TRANSCRIPTIONAL REGULATOR, MARR FAMILY"/>
    <property type="match status" value="1"/>
</dbReference>
<comment type="caution">
    <text evidence="2">The sequence shown here is derived from an EMBL/GenBank/DDBJ whole genome shotgun (WGS) entry which is preliminary data.</text>
</comment>
<name>A0A0B2AQE4_9MICC</name>
<sequence length="162" mass="17129">MSPTGRQAQGSGAYDEVESVLRASRALLGVVARSVAEALESVTLPQFRVLVVLASSGPVPIGILAAKLGSVPSTFSRFLDRMEDAGLVARQPSPDSRREVLIALQPKGAAIVEEATERRRQAIGEILERLDRNERAAILAAMDDFSAAAGEPAPETLLILGL</sequence>
<keyword evidence="3" id="KW-1185">Reference proteome</keyword>
<dbReference type="SUPFAM" id="SSF46785">
    <property type="entry name" value="Winged helix' DNA-binding domain"/>
    <property type="match status" value="1"/>
</dbReference>
<dbReference type="Proteomes" id="UP000030982">
    <property type="component" value="Unassembled WGS sequence"/>
</dbReference>
<dbReference type="GO" id="GO:0003700">
    <property type="term" value="F:DNA-binding transcription factor activity"/>
    <property type="evidence" value="ECO:0007669"/>
    <property type="project" value="InterPro"/>
</dbReference>
<dbReference type="AlphaFoldDB" id="A0A0B2AQE4"/>
<dbReference type="GO" id="GO:0006950">
    <property type="term" value="P:response to stress"/>
    <property type="evidence" value="ECO:0007669"/>
    <property type="project" value="TreeGrafter"/>
</dbReference>
<dbReference type="SMART" id="SM00347">
    <property type="entry name" value="HTH_MARR"/>
    <property type="match status" value="1"/>
</dbReference>